<evidence type="ECO:0000313" key="3">
    <source>
        <dbReference type="Proteomes" id="UP001187346"/>
    </source>
</evidence>
<feature type="domain" description="VWFA" evidence="1">
    <location>
        <begin position="9"/>
        <end position="196"/>
    </location>
</feature>
<dbReference type="EMBL" id="JAWMAJ010000073">
    <property type="protein sequence ID" value="MDV7218704.1"/>
    <property type="molecule type" value="Genomic_DNA"/>
</dbReference>
<name>A0ABU4FDN5_9ACTN</name>
<dbReference type="RefSeq" id="WP_019058592.1">
    <property type="nucleotide sequence ID" value="NZ_JAPEMW010000001.1"/>
</dbReference>
<dbReference type="PROSITE" id="PS50234">
    <property type="entry name" value="VWFA"/>
    <property type="match status" value="1"/>
</dbReference>
<dbReference type="InterPro" id="IPR002035">
    <property type="entry name" value="VWF_A"/>
</dbReference>
<evidence type="ECO:0000313" key="2">
    <source>
        <dbReference type="EMBL" id="MDV7218704.1"/>
    </source>
</evidence>
<accession>A0ABU4FDN5</accession>
<protein>
    <submittedName>
        <fullName evidence="2">VWA domain-containing protein</fullName>
    </submittedName>
</protein>
<dbReference type="SMART" id="SM00327">
    <property type="entry name" value="VWA"/>
    <property type="match status" value="1"/>
</dbReference>
<dbReference type="InterPro" id="IPR036465">
    <property type="entry name" value="vWFA_dom_sf"/>
</dbReference>
<dbReference type="Gene3D" id="3.40.50.410">
    <property type="entry name" value="von Willebrand factor, type A domain"/>
    <property type="match status" value="1"/>
</dbReference>
<reference evidence="2 3" key="1">
    <citation type="submission" date="2023-10" db="EMBL/GenBank/DDBJ databases">
        <title>Characterization of rhizosphere-enriched actinobacteria from wheat plants lab-grown on chernevaya soil.</title>
        <authorList>
            <person name="Tikhonova E.N."/>
            <person name="Konopkin A."/>
            <person name="Kravchenko I.K."/>
        </authorList>
    </citation>
    <scope>NUCLEOTIDE SEQUENCE [LARGE SCALE GENOMIC DNA]</scope>
    <source>
        <strain evidence="2 3">RR29</strain>
    </source>
</reference>
<proteinExistence type="predicted"/>
<evidence type="ECO:0000259" key="1">
    <source>
        <dbReference type="PROSITE" id="PS50234"/>
    </source>
</evidence>
<organism evidence="2 3">
    <name type="scientific">Streptomyces prunicolor</name>
    <dbReference type="NCBI Taxonomy" id="67348"/>
    <lineage>
        <taxon>Bacteria</taxon>
        <taxon>Bacillati</taxon>
        <taxon>Actinomycetota</taxon>
        <taxon>Actinomycetes</taxon>
        <taxon>Kitasatosporales</taxon>
        <taxon>Streptomycetaceae</taxon>
        <taxon>Streptomyces</taxon>
    </lineage>
</organism>
<sequence length="234" mass="25919">MPAKAILLPFYVVVDSSLSMSGEPIDSVNDIIPTLCDLLRENPTLRDKVRFSMIEFASRADLRVPLSDLRDVQKPPLLTADGATSYAAAFRLVRELIETDTEQLRADDFSFHRPAIFFITDGEPTDADDVWHREFDTLVTGTNFPNVVPFGVGETNPTTLNELVHPKDRFHAYTVAEGHTASDAIKETTQLLIQSVLASAKGTEEGADGFVLDPDFQTEAVIPVPMDEDIPWKD</sequence>
<keyword evidence="3" id="KW-1185">Reference proteome</keyword>
<dbReference type="SUPFAM" id="SSF53300">
    <property type="entry name" value="vWA-like"/>
    <property type="match status" value="1"/>
</dbReference>
<comment type="caution">
    <text evidence="2">The sequence shown here is derived from an EMBL/GenBank/DDBJ whole genome shotgun (WGS) entry which is preliminary data.</text>
</comment>
<gene>
    <name evidence="2" type="ORF">R5A26_22400</name>
</gene>
<dbReference type="Pfam" id="PF13519">
    <property type="entry name" value="VWA_2"/>
    <property type="match status" value="1"/>
</dbReference>
<dbReference type="Proteomes" id="UP001187346">
    <property type="component" value="Unassembled WGS sequence"/>
</dbReference>